<protein>
    <submittedName>
        <fullName evidence="2">Uncharacterized protein</fullName>
    </submittedName>
</protein>
<comment type="caution">
    <text evidence="2">The sequence shown here is derived from an EMBL/GenBank/DDBJ whole genome shotgun (WGS) entry which is preliminary data.</text>
</comment>
<name>A0AAD7E9Y5_9AGAR</name>
<evidence type="ECO:0000256" key="1">
    <source>
        <dbReference type="ARBA" id="ARBA00022679"/>
    </source>
</evidence>
<gene>
    <name evidence="2" type="ORF">DFH08DRAFT_1054558</name>
</gene>
<evidence type="ECO:0000313" key="2">
    <source>
        <dbReference type="EMBL" id="KAJ7306325.1"/>
    </source>
</evidence>
<reference evidence="2" key="1">
    <citation type="submission" date="2023-03" db="EMBL/GenBank/DDBJ databases">
        <title>Massive genome expansion in bonnet fungi (Mycena s.s.) driven by repeated elements and novel gene families across ecological guilds.</title>
        <authorList>
            <consortium name="Lawrence Berkeley National Laboratory"/>
            <person name="Harder C.B."/>
            <person name="Miyauchi S."/>
            <person name="Viragh M."/>
            <person name="Kuo A."/>
            <person name="Thoen E."/>
            <person name="Andreopoulos B."/>
            <person name="Lu D."/>
            <person name="Skrede I."/>
            <person name="Drula E."/>
            <person name="Henrissat B."/>
            <person name="Morin E."/>
            <person name="Kohler A."/>
            <person name="Barry K."/>
            <person name="LaButti K."/>
            <person name="Morin E."/>
            <person name="Salamov A."/>
            <person name="Lipzen A."/>
            <person name="Mereny Z."/>
            <person name="Hegedus B."/>
            <person name="Baldrian P."/>
            <person name="Stursova M."/>
            <person name="Weitz H."/>
            <person name="Taylor A."/>
            <person name="Grigoriev I.V."/>
            <person name="Nagy L.G."/>
            <person name="Martin F."/>
            <person name="Kauserud H."/>
        </authorList>
    </citation>
    <scope>NUCLEOTIDE SEQUENCE</scope>
    <source>
        <strain evidence="2">CBHHK002</strain>
    </source>
</reference>
<sequence length="268" mass="29253">MPAYDGESLVKFEAWVRGTLNKPFYAVGPLLPSEYGTAQISLPIASLGDDSEIKSFLGSMKLKHGNKSMLFISFGTLFWPKVQDQLEDLVDTLIEEQFPFLLCHAAPSALLPAALLEKLKISGIGMASRWAPQQSILTHPATGWFLTHCGHGGITEALASGIPMICWPFMGDQPIAAMHLLHNLNVAFHLLQVRTGTGLQPLYGGEVPVGTRVAMCAEFKQTLKDCRGEVGNEKRRNAERMRVELASAWVVGGSSAQAIEEFMATRLT</sequence>
<dbReference type="Pfam" id="PF00201">
    <property type="entry name" value="UDPGT"/>
    <property type="match status" value="1"/>
</dbReference>
<dbReference type="AlphaFoldDB" id="A0AAD7E9Y5"/>
<evidence type="ECO:0000313" key="3">
    <source>
        <dbReference type="Proteomes" id="UP001218218"/>
    </source>
</evidence>
<dbReference type="Proteomes" id="UP001218218">
    <property type="component" value="Unassembled WGS sequence"/>
</dbReference>
<dbReference type="PANTHER" id="PTHR48045">
    <property type="entry name" value="UDP-GLYCOSYLTRANSFERASE 72B1"/>
    <property type="match status" value="1"/>
</dbReference>
<dbReference type="EMBL" id="JARIHO010000093">
    <property type="protein sequence ID" value="KAJ7306325.1"/>
    <property type="molecule type" value="Genomic_DNA"/>
</dbReference>
<dbReference type="InterPro" id="IPR002213">
    <property type="entry name" value="UDP_glucos_trans"/>
</dbReference>
<keyword evidence="1" id="KW-0808">Transferase</keyword>
<dbReference type="Gene3D" id="3.40.50.2000">
    <property type="entry name" value="Glycogen Phosphorylase B"/>
    <property type="match status" value="1"/>
</dbReference>
<keyword evidence="3" id="KW-1185">Reference proteome</keyword>
<organism evidence="2 3">
    <name type="scientific">Mycena albidolilacea</name>
    <dbReference type="NCBI Taxonomy" id="1033008"/>
    <lineage>
        <taxon>Eukaryota</taxon>
        <taxon>Fungi</taxon>
        <taxon>Dikarya</taxon>
        <taxon>Basidiomycota</taxon>
        <taxon>Agaricomycotina</taxon>
        <taxon>Agaricomycetes</taxon>
        <taxon>Agaricomycetidae</taxon>
        <taxon>Agaricales</taxon>
        <taxon>Marasmiineae</taxon>
        <taxon>Mycenaceae</taxon>
        <taxon>Mycena</taxon>
    </lineage>
</organism>
<accession>A0AAD7E9Y5</accession>
<dbReference type="PANTHER" id="PTHR48045:SF31">
    <property type="entry name" value="UDP-GLYCOSYLTRANSFERASE 76B1-LIKE"/>
    <property type="match status" value="1"/>
</dbReference>
<dbReference type="SUPFAM" id="SSF53756">
    <property type="entry name" value="UDP-Glycosyltransferase/glycogen phosphorylase"/>
    <property type="match status" value="1"/>
</dbReference>
<proteinExistence type="predicted"/>
<dbReference type="GO" id="GO:0008194">
    <property type="term" value="F:UDP-glycosyltransferase activity"/>
    <property type="evidence" value="ECO:0007669"/>
    <property type="project" value="InterPro"/>
</dbReference>